<comment type="caution">
    <text evidence="6">The sequence shown here is derived from an EMBL/GenBank/DDBJ whole genome shotgun (WGS) entry which is preliminary data.</text>
</comment>
<keyword evidence="7" id="KW-1185">Reference proteome</keyword>
<dbReference type="CDD" id="cd14859">
    <property type="entry name" value="PMEI_like"/>
    <property type="match status" value="1"/>
</dbReference>
<evidence type="ECO:0000256" key="2">
    <source>
        <dbReference type="ARBA" id="ARBA00023157"/>
    </source>
</evidence>
<name>A0ABQ8IDK6_9ROSI</name>
<keyword evidence="2" id="KW-1015">Disulfide bond</keyword>
<keyword evidence="4" id="KW-1133">Transmembrane helix</keyword>
<dbReference type="InterPro" id="IPR035513">
    <property type="entry name" value="Invertase/methylesterase_inhib"/>
</dbReference>
<dbReference type="InterPro" id="IPR006501">
    <property type="entry name" value="Pectinesterase_inhib_dom"/>
</dbReference>
<sequence>MVNTTSFYLPLLILSVVLHLLFVKQNTATITIWSDDGVSLIRESCNGSHYPDTCISVLEADSRSIATTNLKSLARVSLDIVYEEVTGLVSLFTKARENATDHFLKQNIDLCINGFDLSSHHVKEDAIPAFEKGDYQTANDQVGYCVDSADFPDTCISVLEADPRSTAAANLKNLTRVSMDIVYKEAQGLVSLFTKAGENVTDRFLKQNINDCIEKFSASSYHVKEYGIPYFENGDYEGANEEVSYCTNAASSCKDTDTCISVLEVNPRSTTTTNLNSLTRVSIDIVYEEAIELVLLFTKAGENATDHFLKRNIDLCIDEFETSSRHVKEDAIPAFEKGDYQTTND</sequence>
<dbReference type="Gene3D" id="1.20.140.40">
    <property type="entry name" value="Invertase/pectin methylesterase inhibitor family protein"/>
    <property type="match status" value="3"/>
</dbReference>
<proteinExistence type="inferred from homology"/>
<evidence type="ECO:0000259" key="5">
    <source>
        <dbReference type="SMART" id="SM00856"/>
    </source>
</evidence>
<evidence type="ECO:0000256" key="4">
    <source>
        <dbReference type="SAM" id="Phobius"/>
    </source>
</evidence>
<evidence type="ECO:0000256" key="1">
    <source>
        <dbReference type="ARBA" id="ARBA00022729"/>
    </source>
</evidence>
<accession>A0ABQ8IDK6</accession>
<comment type="similarity">
    <text evidence="3">Belongs to the PMEI family.</text>
</comment>
<dbReference type="PANTHER" id="PTHR36710">
    <property type="entry name" value="PECTINESTERASE INHIBITOR-LIKE"/>
    <property type="match status" value="1"/>
</dbReference>
<dbReference type="EMBL" id="JAFEMO010000003">
    <property type="protein sequence ID" value="KAH7574646.1"/>
    <property type="molecule type" value="Genomic_DNA"/>
</dbReference>
<evidence type="ECO:0000313" key="6">
    <source>
        <dbReference type="EMBL" id="KAH7574646.1"/>
    </source>
</evidence>
<dbReference type="SMART" id="SM00856">
    <property type="entry name" value="PMEI"/>
    <property type="match status" value="1"/>
</dbReference>
<feature type="transmembrane region" description="Helical" evidence="4">
    <location>
        <begin position="6"/>
        <end position="23"/>
    </location>
</feature>
<dbReference type="PANTHER" id="PTHR36710:SF18">
    <property type="entry name" value="PECTINESTERASE INHIBITOR 5-RELATED"/>
    <property type="match status" value="1"/>
</dbReference>
<dbReference type="SUPFAM" id="SSF101148">
    <property type="entry name" value="Plant invertase/pectin methylesterase inhibitor"/>
    <property type="match status" value="3"/>
</dbReference>
<keyword evidence="4" id="KW-0812">Transmembrane</keyword>
<protein>
    <recommendedName>
        <fullName evidence="5">Pectinesterase inhibitor domain-containing protein</fullName>
    </recommendedName>
</protein>
<dbReference type="InterPro" id="IPR052421">
    <property type="entry name" value="PCW_Enzyme_Inhibitor"/>
</dbReference>
<dbReference type="NCBIfam" id="TIGR01614">
    <property type="entry name" value="PME_inhib"/>
    <property type="match status" value="2"/>
</dbReference>
<dbReference type="Proteomes" id="UP000827721">
    <property type="component" value="Unassembled WGS sequence"/>
</dbReference>
<keyword evidence="4" id="KW-0472">Membrane</keyword>
<feature type="domain" description="Pectinesterase inhibitor" evidence="5">
    <location>
        <begin position="36"/>
        <end position="181"/>
    </location>
</feature>
<gene>
    <name evidence="6" type="ORF">JRO89_XS03G0326000</name>
</gene>
<evidence type="ECO:0000256" key="3">
    <source>
        <dbReference type="ARBA" id="ARBA00038471"/>
    </source>
</evidence>
<keyword evidence="1" id="KW-0732">Signal</keyword>
<reference evidence="6 7" key="1">
    <citation type="submission" date="2021-02" db="EMBL/GenBank/DDBJ databases">
        <title>Plant Genome Project.</title>
        <authorList>
            <person name="Zhang R.-G."/>
        </authorList>
    </citation>
    <scope>NUCLEOTIDE SEQUENCE [LARGE SCALE GENOMIC DNA]</scope>
    <source>
        <tissue evidence="6">Leaves</tissue>
    </source>
</reference>
<organism evidence="6 7">
    <name type="scientific">Xanthoceras sorbifolium</name>
    <dbReference type="NCBI Taxonomy" id="99658"/>
    <lineage>
        <taxon>Eukaryota</taxon>
        <taxon>Viridiplantae</taxon>
        <taxon>Streptophyta</taxon>
        <taxon>Embryophyta</taxon>
        <taxon>Tracheophyta</taxon>
        <taxon>Spermatophyta</taxon>
        <taxon>Magnoliopsida</taxon>
        <taxon>eudicotyledons</taxon>
        <taxon>Gunneridae</taxon>
        <taxon>Pentapetalae</taxon>
        <taxon>rosids</taxon>
        <taxon>malvids</taxon>
        <taxon>Sapindales</taxon>
        <taxon>Sapindaceae</taxon>
        <taxon>Xanthoceroideae</taxon>
        <taxon>Xanthoceras</taxon>
    </lineage>
</organism>
<dbReference type="Pfam" id="PF04043">
    <property type="entry name" value="PMEI"/>
    <property type="match status" value="2"/>
</dbReference>
<evidence type="ECO:0000313" key="7">
    <source>
        <dbReference type="Proteomes" id="UP000827721"/>
    </source>
</evidence>